<evidence type="ECO:0008006" key="3">
    <source>
        <dbReference type="Google" id="ProtNLM"/>
    </source>
</evidence>
<keyword evidence="2" id="KW-1185">Reference proteome</keyword>
<comment type="caution">
    <text evidence="1">The sequence shown here is derived from an EMBL/GenBank/DDBJ whole genome shotgun (WGS) entry which is preliminary data.</text>
</comment>
<name>A0ABR3IPI6_9AGAR</name>
<evidence type="ECO:0000313" key="1">
    <source>
        <dbReference type="EMBL" id="KAL0945208.1"/>
    </source>
</evidence>
<gene>
    <name evidence="1" type="ORF">HGRIS_000719</name>
</gene>
<proteinExistence type="predicted"/>
<organism evidence="1 2">
    <name type="scientific">Hohenbuehelia grisea</name>
    <dbReference type="NCBI Taxonomy" id="104357"/>
    <lineage>
        <taxon>Eukaryota</taxon>
        <taxon>Fungi</taxon>
        <taxon>Dikarya</taxon>
        <taxon>Basidiomycota</taxon>
        <taxon>Agaricomycotina</taxon>
        <taxon>Agaricomycetes</taxon>
        <taxon>Agaricomycetidae</taxon>
        <taxon>Agaricales</taxon>
        <taxon>Pleurotineae</taxon>
        <taxon>Pleurotaceae</taxon>
        <taxon>Hohenbuehelia</taxon>
    </lineage>
</organism>
<sequence>MSQSARGLNFTDSEAMATHQGAQTIEGAAKADFSTACTESRALKKPKSIHDLPLELLLIILKHVYMHSRRATRCEYSFNMDWSSAHLTELWIANETKPYDTDWDTLRYMLTSPSLFPYAHISVCKTWRRAMTLVPAFWTRMVVFVDSEVDQCSLVSQLEWAKGLPFHVHLVRHEPPLEVSASLEAQRVAAAMKVLKPHLFRCLKLDINVTHQSSLPSLLDLPAGSYSFKNLSLHCEVADQSISGHDTPDSNGDTDLICDELNDLELDGHNFLMTIPRMNTLQTVTSLSIAHFNPAGWTTCPLEDLLNVLPMFTALESFSLIDFHSTPMDADFQGVVIDRYELSVVLKDLPGQVLADFLVHTTLSGTGMSLEIDGCSLANIAGVILPDAMMLSFSNISNIEAVGPYLEAFIGSWEGMFLYLSSCGTFTNTVIRILGEHGLGNPLTLCTSVESIEISFCPELDLDLLLQAVKCRNLTFSKDKSKLRRRSGTATGVIGWLNVSGTCPPIDEQRRGILDYCLYKSLRWDVIAHPNPNVS</sequence>
<reference evidence="2" key="1">
    <citation type="submission" date="2024-06" db="EMBL/GenBank/DDBJ databases">
        <title>Multi-omics analyses provide insights into the biosynthesis of the anticancer antibiotic pleurotin in Hohenbuehelia grisea.</title>
        <authorList>
            <person name="Weaver J.A."/>
            <person name="Alberti F."/>
        </authorList>
    </citation>
    <scope>NUCLEOTIDE SEQUENCE [LARGE SCALE GENOMIC DNA]</scope>
    <source>
        <strain evidence="2">T-177</strain>
    </source>
</reference>
<dbReference type="EMBL" id="JASNQZ010000018">
    <property type="protein sequence ID" value="KAL0945208.1"/>
    <property type="molecule type" value="Genomic_DNA"/>
</dbReference>
<accession>A0ABR3IPI6</accession>
<evidence type="ECO:0000313" key="2">
    <source>
        <dbReference type="Proteomes" id="UP001556367"/>
    </source>
</evidence>
<protein>
    <recommendedName>
        <fullName evidence="3">F-box domain-containing protein</fullName>
    </recommendedName>
</protein>
<dbReference type="Proteomes" id="UP001556367">
    <property type="component" value="Unassembled WGS sequence"/>
</dbReference>